<dbReference type="KEGG" id="mart:BTR34_15410"/>
<keyword evidence="2" id="KW-1185">Reference proteome</keyword>
<reference evidence="2" key="1">
    <citation type="submission" date="2016-06" db="EMBL/GenBank/DDBJ databases">
        <authorList>
            <person name="Zhan P."/>
        </authorList>
    </citation>
    <scope>NUCLEOTIDE SEQUENCE [LARGE SCALE GENOMIC DNA]</scope>
    <source>
        <strain evidence="2">T28</strain>
    </source>
</reference>
<dbReference type="AlphaFoldDB" id="A0A1B7ZCK6"/>
<dbReference type="STRING" id="1836467.BTR34_15410"/>
<sequence>MNITLEQAEKAIAAAKKKSTAIDTKMNIAIVDSGANLVAFGRMDGAWLGSLDISIKKAKTARYFDMNTGLIGELSQPGQPLFNIEHSNDGLITFPGGVPIKNASGKIIGAIGVSGSSVENDHTVAVAGATSL</sequence>
<organism evidence="1 2">
    <name type="scientific">Maribacter hydrothermalis</name>
    <dbReference type="NCBI Taxonomy" id="1836467"/>
    <lineage>
        <taxon>Bacteria</taxon>
        <taxon>Pseudomonadati</taxon>
        <taxon>Bacteroidota</taxon>
        <taxon>Flavobacteriia</taxon>
        <taxon>Flavobacteriales</taxon>
        <taxon>Flavobacteriaceae</taxon>
        <taxon>Maribacter</taxon>
    </lineage>
</organism>
<dbReference type="Gene3D" id="3.30.450.150">
    <property type="entry name" value="Haem-degrading domain"/>
    <property type="match status" value="1"/>
</dbReference>
<dbReference type="PANTHER" id="PTHR34309">
    <property type="entry name" value="SLR1406 PROTEIN"/>
    <property type="match status" value="1"/>
</dbReference>
<evidence type="ECO:0000313" key="1">
    <source>
        <dbReference type="EMBL" id="OBR40824.1"/>
    </source>
</evidence>
<comment type="caution">
    <text evidence="1">The sequence shown here is derived from an EMBL/GenBank/DDBJ whole genome shotgun (WGS) entry which is preliminary data.</text>
</comment>
<dbReference type="Pfam" id="PF03928">
    <property type="entry name" value="HbpS-like"/>
    <property type="match status" value="1"/>
</dbReference>
<dbReference type="InterPro" id="IPR052517">
    <property type="entry name" value="GlcG_carb_metab_protein"/>
</dbReference>
<name>A0A1B7ZCK6_9FLAO</name>
<protein>
    <submittedName>
        <fullName evidence="1">Glycolate utilization protein</fullName>
    </submittedName>
</protein>
<dbReference type="RefSeq" id="WP_068483239.1">
    <property type="nucleotide sequence ID" value="NZ_CP018760.1"/>
</dbReference>
<dbReference type="EMBL" id="LZFP01000005">
    <property type="protein sequence ID" value="OBR40824.1"/>
    <property type="molecule type" value="Genomic_DNA"/>
</dbReference>
<dbReference type="PANTHER" id="PTHR34309:SF1">
    <property type="entry name" value="PROTEIN GLCG"/>
    <property type="match status" value="1"/>
</dbReference>
<dbReference type="InterPro" id="IPR038084">
    <property type="entry name" value="PduO/GlcC-like_sf"/>
</dbReference>
<evidence type="ECO:0000313" key="2">
    <source>
        <dbReference type="Proteomes" id="UP000092164"/>
    </source>
</evidence>
<accession>A0A1B7ZCK6</accession>
<dbReference type="SUPFAM" id="SSF143744">
    <property type="entry name" value="GlcG-like"/>
    <property type="match status" value="1"/>
</dbReference>
<proteinExistence type="predicted"/>
<dbReference type="InterPro" id="IPR005624">
    <property type="entry name" value="PduO/GlcC-like"/>
</dbReference>
<gene>
    <name evidence="1" type="ORF">A9200_14640</name>
</gene>
<dbReference type="OrthoDB" id="9778896at2"/>
<dbReference type="Proteomes" id="UP000092164">
    <property type="component" value="Unassembled WGS sequence"/>
</dbReference>